<dbReference type="STRING" id="41431.PCC8801_2290"/>
<feature type="region of interest" description="Disordered" evidence="1">
    <location>
        <begin position="65"/>
        <end position="109"/>
    </location>
</feature>
<dbReference type="KEGG" id="cyp:PCC8801_2290"/>
<proteinExistence type="predicted"/>
<gene>
    <name evidence="2" type="ordered locus">PCC8801_2290</name>
</gene>
<dbReference type="RefSeq" id="WP_012595577.1">
    <property type="nucleotide sequence ID" value="NC_011726.1"/>
</dbReference>
<dbReference type="eggNOG" id="ENOG50333YG">
    <property type="taxonomic scope" value="Bacteria"/>
</dbReference>
<dbReference type="EMBL" id="CP001287">
    <property type="protein sequence ID" value="ACK66309.1"/>
    <property type="molecule type" value="Genomic_DNA"/>
</dbReference>
<feature type="compositionally biased region" description="Pro residues" evidence="1">
    <location>
        <begin position="76"/>
        <end position="85"/>
    </location>
</feature>
<protein>
    <submittedName>
        <fullName evidence="2">Uncharacterized protein</fullName>
    </submittedName>
</protein>
<dbReference type="OrthoDB" id="461828at2"/>
<name>B7K1B4_RIPO1</name>
<dbReference type="Proteomes" id="UP000008204">
    <property type="component" value="Chromosome"/>
</dbReference>
<reference evidence="3" key="1">
    <citation type="journal article" date="2011" name="MBio">
        <title>Novel metabolic attributes of the genus Cyanothece, comprising a group of unicellular nitrogen-fixing Cyanobacteria.</title>
        <authorList>
            <person name="Bandyopadhyay A."/>
            <person name="Elvitigala T."/>
            <person name="Welsh E."/>
            <person name="Stockel J."/>
            <person name="Liberton M."/>
            <person name="Min H."/>
            <person name="Sherman L.A."/>
            <person name="Pakrasi H.B."/>
        </authorList>
    </citation>
    <scope>NUCLEOTIDE SEQUENCE [LARGE SCALE GENOMIC DNA]</scope>
    <source>
        <strain evidence="3">PCC 8801</strain>
    </source>
</reference>
<evidence type="ECO:0000313" key="3">
    <source>
        <dbReference type="Proteomes" id="UP000008204"/>
    </source>
</evidence>
<keyword evidence="3" id="KW-1185">Reference proteome</keyword>
<dbReference type="HOGENOM" id="CLU_2034193_0_0_3"/>
<evidence type="ECO:0000256" key="1">
    <source>
        <dbReference type="SAM" id="MobiDB-lite"/>
    </source>
</evidence>
<accession>B7K1B4</accession>
<feature type="compositionally biased region" description="Acidic residues" evidence="1">
    <location>
        <begin position="98"/>
        <end position="109"/>
    </location>
</feature>
<dbReference type="AlphaFoldDB" id="B7K1B4"/>
<organism evidence="2 3">
    <name type="scientific">Rippkaea orientalis (strain PCC 8801 / RF-1)</name>
    <name type="common">Cyanothece sp. (strain PCC 8801)</name>
    <dbReference type="NCBI Taxonomy" id="41431"/>
    <lineage>
        <taxon>Bacteria</taxon>
        <taxon>Bacillati</taxon>
        <taxon>Cyanobacteriota</taxon>
        <taxon>Cyanophyceae</taxon>
        <taxon>Oscillatoriophycideae</taxon>
        <taxon>Chroococcales</taxon>
        <taxon>Aphanothecaceae</taxon>
        <taxon>Rippkaea</taxon>
        <taxon>Rippkaea orientalis</taxon>
    </lineage>
</organism>
<sequence>MTIIVKHSTTGNYYLLLGTGGGVDQNLISPRFLKNLLPIMVTVCDRNGNIFGLPASELVVTTLDGQPPSELLPEPEVIPPPPPFEPEVTQTTQQSEVEVFEDDDDEEWI</sequence>
<evidence type="ECO:0000313" key="2">
    <source>
        <dbReference type="EMBL" id="ACK66309.1"/>
    </source>
</evidence>